<evidence type="ECO:0000313" key="2">
    <source>
        <dbReference type="Proteomes" id="UP001152888"/>
    </source>
</evidence>
<sequence>MSFVAKSLKTFLEKYSRPHHQTVLSKKYEANENEKVLIIVAILCIAFKSTMDEFFGLVRVLFESPNMCTEHLESNSCSLTAWMIPSTVVNLPPRAYGPTSSSSSGMDKEQVSD</sequence>
<dbReference type="AlphaFoldDB" id="A0A9P0L7A3"/>
<gene>
    <name evidence="1" type="ORF">ACAOBT_LOCUS17982</name>
</gene>
<organism evidence="1 2">
    <name type="scientific">Acanthoscelides obtectus</name>
    <name type="common">Bean weevil</name>
    <name type="synonym">Bruchus obtectus</name>
    <dbReference type="NCBI Taxonomy" id="200917"/>
    <lineage>
        <taxon>Eukaryota</taxon>
        <taxon>Metazoa</taxon>
        <taxon>Ecdysozoa</taxon>
        <taxon>Arthropoda</taxon>
        <taxon>Hexapoda</taxon>
        <taxon>Insecta</taxon>
        <taxon>Pterygota</taxon>
        <taxon>Neoptera</taxon>
        <taxon>Endopterygota</taxon>
        <taxon>Coleoptera</taxon>
        <taxon>Polyphaga</taxon>
        <taxon>Cucujiformia</taxon>
        <taxon>Chrysomeloidea</taxon>
        <taxon>Chrysomelidae</taxon>
        <taxon>Bruchinae</taxon>
        <taxon>Bruchini</taxon>
        <taxon>Acanthoscelides</taxon>
    </lineage>
</organism>
<keyword evidence="2" id="KW-1185">Reference proteome</keyword>
<dbReference type="EMBL" id="CAKOFQ010007023">
    <property type="protein sequence ID" value="CAH1987675.1"/>
    <property type="molecule type" value="Genomic_DNA"/>
</dbReference>
<evidence type="ECO:0000313" key="1">
    <source>
        <dbReference type="EMBL" id="CAH1987675.1"/>
    </source>
</evidence>
<proteinExistence type="predicted"/>
<comment type="caution">
    <text evidence="1">The sequence shown here is derived from an EMBL/GenBank/DDBJ whole genome shotgun (WGS) entry which is preliminary data.</text>
</comment>
<accession>A0A9P0L7A3</accession>
<protein>
    <submittedName>
        <fullName evidence="1">Uncharacterized protein</fullName>
    </submittedName>
</protein>
<dbReference type="Proteomes" id="UP001152888">
    <property type="component" value="Unassembled WGS sequence"/>
</dbReference>
<reference evidence="1" key="1">
    <citation type="submission" date="2022-03" db="EMBL/GenBank/DDBJ databases">
        <authorList>
            <person name="Sayadi A."/>
        </authorList>
    </citation>
    <scope>NUCLEOTIDE SEQUENCE</scope>
</reference>
<name>A0A9P0L7A3_ACAOB</name>